<feature type="transmembrane region" description="Helical" evidence="1">
    <location>
        <begin position="33"/>
        <end position="51"/>
    </location>
</feature>
<sequence>MDMDPADAMRDLNEASTAGQEATAALMTGRLRWAVLGGGVFAGSGLIWLMGPEGSEILQLVLLGVALVAFLLGMSARWGWLTGRRARLTGAAGRRARTLTLLTMLGASALFLSLNAAVQYVLGASYPVIPGAVVGLVLALGGPHFAQWWLAKTGSRR</sequence>
<reference evidence="2 3" key="1">
    <citation type="submission" date="2019-02" db="EMBL/GenBank/DDBJ databases">
        <authorList>
            <person name="Khodamoradi S."/>
            <person name="Hahnke R.L."/>
            <person name="Kaempfer P."/>
            <person name="Schumann P."/>
            <person name="Rohde M."/>
            <person name="Steinert M."/>
            <person name="Luzhetskyy A."/>
            <person name="Wink J."/>
            <person name="Ruckert C."/>
        </authorList>
    </citation>
    <scope>NUCLEOTIDE SEQUENCE [LARGE SCALE GENOMIC DNA]</scope>
    <source>
        <strain evidence="2 3">M2</strain>
    </source>
</reference>
<keyword evidence="3" id="KW-1185">Reference proteome</keyword>
<evidence type="ECO:0000313" key="2">
    <source>
        <dbReference type="EMBL" id="QBI52076.1"/>
    </source>
</evidence>
<organism evidence="2 3">
    <name type="scientific">Streptomonospora litoralis</name>
    <dbReference type="NCBI Taxonomy" id="2498135"/>
    <lineage>
        <taxon>Bacteria</taxon>
        <taxon>Bacillati</taxon>
        <taxon>Actinomycetota</taxon>
        <taxon>Actinomycetes</taxon>
        <taxon>Streptosporangiales</taxon>
        <taxon>Nocardiopsidaceae</taxon>
        <taxon>Streptomonospora</taxon>
    </lineage>
</organism>
<dbReference type="EMBL" id="CP036455">
    <property type="protein sequence ID" value="QBI52076.1"/>
    <property type="molecule type" value="Genomic_DNA"/>
</dbReference>
<accession>A0A4P6PV52</accession>
<keyword evidence="1" id="KW-0472">Membrane</keyword>
<dbReference type="AlphaFoldDB" id="A0A4P6PV52"/>
<evidence type="ECO:0008006" key="4">
    <source>
        <dbReference type="Google" id="ProtNLM"/>
    </source>
</evidence>
<gene>
    <name evidence="2" type="ORF">EKD16_01295</name>
</gene>
<dbReference type="Proteomes" id="UP000292235">
    <property type="component" value="Chromosome"/>
</dbReference>
<feature type="transmembrane region" description="Helical" evidence="1">
    <location>
        <begin position="128"/>
        <end position="151"/>
    </location>
</feature>
<feature type="transmembrane region" description="Helical" evidence="1">
    <location>
        <begin position="101"/>
        <end position="122"/>
    </location>
</feature>
<evidence type="ECO:0000313" key="3">
    <source>
        <dbReference type="Proteomes" id="UP000292235"/>
    </source>
</evidence>
<protein>
    <recommendedName>
        <fullName evidence="4">Transmembrane protein</fullName>
    </recommendedName>
</protein>
<evidence type="ECO:0000256" key="1">
    <source>
        <dbReference type="SAM" id="Phobius"/>
    </source>
</evidence>
<feature type="transmembrane region" description="Helical" evidence="1">
    <location>
        <begin position="57"/>
        <end position="80"/>
    </location>
</feature>
<dbReference type="KEGG" id="strr:EKD16_01295"/>
<proteinExistence type="predicted"/>
<keyword evidence="1" id="KW-1133">Transmembrane helix</keyword>
<name>A0A4P6PV52_9ACTN</name>
<keyword evidence="1" id="KW-0812">Transmembrane</keyword>